<sequence>MVKYLITYSGMGHPDPAEMEAARAAFGEWLASAGDAVVDPGAPVSYIGAVAAGTPTAAPEFSGYTIIEAETEEDVRSILSTHPFVARGGTLQINQSL</sequence>
<gene>
    <name evidence="1" type="ORF">QSV35_12020</name>
</gene>
<keyword evidence="2" id="KW-1185">Reference proteome</keyword>
<dbReference type="RefSeq" id="WP_286288991.1">
    <property type="nucleotide sequence ID" value="NZ_JASXSZ010000003.1"/>
</dbReference>
<dbReference type="Proteomes" id="UP001235064">
    <property type="component" value="Unassembled WGS sequence"/>
</dbReference>
<organism evidence="1 2">
    <name type="scientific">Microbacterium candidum</name>
    <dbReference type="NCBI Taxonomy" id="3041922"/>
    <lineage>
        <taxon>Bacteria</taxon>
        <taxon>Bacillati</taxon>
        <taxon>Actinomycetota</taxon>
        <taxon>Actinomycetes</taxon>
        <taxon>Micrococcales</taxon>
        <taxon>Microbacteriaceae</taxon>
        <taxon>Microbacterium</taxon>
    </lineage>
</organism>
<comment type="caution">
    <text evidence="1">The sequence shown here is derived from an EMBL/GenBank/DDBJ whole genome shotgun (WGS) entry which is preliminary data.</text>
</comment>
<evidence type="ECO:0000313" key="1">
    <source>
        <dbReference type="EMBL" id="MDL9980060.1"/>
    </source>
</evidence>
<protein>
    <recommendedName>
        <fullName evidence="3">YCII-related domain-containing protein</fullName>
    </recommendedName>
</protein>
<proteinExistence type="predicted"/>
<dbReference type="EMBL" id="JASXSZ010000003">
    <property type="protein sequence ID" value="MDL9980060.1"/>
    <property type="molecule type" value="Genomic_DNA"/>
</dbReference>
<name>A0ABT7N026_9MICO</name>
<reference evidence="1 2" key="1">
    <citation type="submission" date="2023-06" db="EMBL/GenBank/DDBJ databases">
        <title>Microbacterium sp. nov., isolated from a waste landfill.</title>
        <authorList>
            <person name="Wen W."/>
        </authorList>
    </citation>
    <scope>NUCLEOTIDE SEQUENCE [LARGE SCALE GENOMIC DNA]</scope>
    <source>
        <strain evidence="1 2">ASV49</strain>
    </source>
</reference>
<evidence type="ECO:0008006" key="3">
    <source>
        <dbReference type="Google" id="ProtNLM"/>
    </source>
</evidence>
<evidence type="ECO:0000313" key="2">
    <source>
        <dbReference type="Proteomes" id="UP001235064"/>
    </source>
</evidence>
<accession>A0ABT7N026</accession>